<dbReference type="InterPro" id="IPR050775">
    <property type="entry name" value="FAD-binding_Monooxygenases"/>
</dbReference>
<keyword evidence="5" id="KW-0521">NADP</keyword>
<gene>
    <name evidence="8" type="ORF">HETSPECPRED_001995</name>
</gene>
<evidence type="ECO:0000256" key="2">
    <source>
        <dbReference type="ARBA" id="ARBA00010139"/>
    </source>
</evidence>
<evidence type="ECO:0000256" key="1">
    <source>
        <dbReference type="ARBA" id="ARBA00001974"/>
    </source>
</evidence>
<dbReference type="Gene3D" id="3.50.50.60">
    <property type="entry name" value="FAD/NAD(P)-binding domain"/>
    <property type="match status" value="2"/>
</dbReference>
<evidence type="ECO:0000313" key="9">
    <source>
        <dbReference type="Proteomes" id="UP000664521"/>
    </source>
</evidence>
<dbReference type="InterPro" id="IPR036188">
    <property type="entry name" value="FAD/NAD-bd_sf"/>
</dbReference>
<evidence type="ECO:0000256" key="5">
    <source>
        <dbReference type="ARBA" id="ARBA00022857"/>
    </source>
</evidence>
<reference evidence="8" key="1">
    <citation type="submission" date="2021-03" db="EMBL/GenBank/DDBJ databases">
        <authorList>
            <person name="Tagirdzhanova G."/>
        </authorList>
    </citation>
    <scope>NUCLEOTIDE SEQUENCE</scope>
</reference>
<keyword evidence="9" id="KW-1185">Reference proteome</keyword>
<evidence type="ECO:0000256" key="6">
    <source>
        <dbReference type="ARBA" id="ARBA00023002"/>
    </source>
</evidence>
<dbReference type="GO" id="GO:0050661">
    <property type="term" value="F:NADP binding"/>
    <property type="evidence" value="ECO:0007669"/>
    <property type="project" value="InterPro"/>
</dbReference>
<comment type="cofactor">
    <cofactor evidence="1">
        <name>FAD</name>
        <dbReference type="ChEBI" id="CHEBI:57692"/>
    </cofactor>
</comment>
<keyword evidence="3" id="KW-0285">Flavoprotein</keyword>
<organism evidence="8 9">
    <name type="scientific">Heterodermia speciosa</name>
    <dbReference type="NCBI Taxonomy" id="116794"/>
    <lineage>
        <taxon>Eukaryota</taxon>
        <taxon>Fungi</taxon>
        <taxon>Dikarya</taxon>
        <taxon>Ascomycota</taxon>
        <taxon>Pezizomycotina</taxon>
        <taxon>Lecanoromycetes</taxon>
        <taxon>OSLEUM clade</taxon>
        <taxon>Lecanoromycetidae</taxon>
        <taxon>Caliciales</taxon>
        <taxon>Physciaceae</taxon>
        <taxon>Heterodermia</taxon>
    </lineage>
</organism>
<protein>
    <recommendedName>
        <fullName evidence="10">FAD/NAD(P)-binding domain-containing protein</fullName>
    </recommendedName>
</protein>
<dbReference type="Proteomes" id="UP000664521">
    <property type="component" value="Unassembled WGS sequence"/>
</dbReference>
<dbReference type="GO" id="GO:0004499">
    <property type="term" value="F:N,N-dimethylaniline monooxygenase activity"/>
    <property type="evidence" value="ECO:0007669"/>
    <property type="project" value="InterPro"/>
</dbReference>
<dbReference type="InterPro" id="IPR020946">
    <property type="entry name" value="Flavin_mOase-like"/>
</dbReference>
<sequence length="600" mass="68099">MSHTPPFEHYAERRDTVDPYADNLDIDVLIAGAGFGGLFLLHEMRKEGYQTVVYEAAEGIGGTWRWNVHPGSRVDSEVPAYELSIPEVWKDWTWSTNFPNYQELQRYFEHVDEVLNLSKDCAFNTTIVSAEFSEETGKWTIKALDGRICRCRFFIVATGFTTKRFVPEFKGIDKYQGKMYHSSAWPTEGVDVCGKRCAVIGTGPSGVQIVQEWSPFVGDLKVLQRTPNFAIPMGRKELTAEEQNQLKPLYPKLFAHRELSYSGFTVDMEEKNTFDVTQQEREAFYEKLWTEGSFAFWLSNFKDYLLDYKANREAYSFWARKQRAKIYDVRKRDILCPLDPPPHYLFGIKRPCLEQRYYEQFNRPNIDIIDCSASCAGQNDIAEFTETGIRMASGIHYDLDVIALATGFDITTGAITELGLRSIHGTCLKDEWKATAYSYLGTTISGYPNLFYLYGPQGPMVLSNGAATVEVQGRWIRDVIKKIDAQGLKYIDPTKEATVEWKKRINELSHKTLFSSARRSTYMGGGIPGKAPQQVNYTGGLGKYKEEIRAALPGWKGFRIVAGAAAPGTATLHSLKYSDSRVRHESVHNIRETGDCRTSM</sequence>
<dbReference type="Pfam" id="PF00743">
    <property type="entry name" value="FMO-like"/>
    <property type="match status" value="1"/>
</dbReference>
<evidence type="ECO:0000256" key="3">
    <source>
        <dbReference type="ARBA" id="ARBA00022630"/>
    </source>
</evidence>
<name>A0A8H3I4B3_9LECA</name>
<comment type="caution">
    <text evidence="8">The sequence shown here is derived from an EMBL/GenBank/DDBJ whole genome shotgun (WGS) entry which is preliminary data.</text>
</comment>
<comment type="similarity">
    <text evidence="2">Belongs to the FAD-binding monooxygenase family.</text>
</comment>
<keyword evidence="6" id="KW-0560">Oxidoreductase</keyword>
<dbReference type="EMBL" id="CAJPDS010000014">
    <property type="protein sequence ID" value="CAF9914497.1"/>
    <property type="molecule type" value="Genomic_DNA"/>
</dbReference>
<evidence type="ECO:0000313" key="8">
    <source>
        <dbReference type="EMBL" id="CAF9914497.1"/>
    </source>
</evidence>
<accession>A0A8H3I4B3</accession>
<dbReference type="SUPFAM" id="SSF51905">
    <property type="entry name" value="FAD/NAD(P)-binding domain"/>
    <property type="match status" value="2"/>
</dbReference>
<dbReference type="PANTHER" id="PTHR43098:SF3">
    <property type="entry name" value="L-ORNITHINE N(5)-MONOOXYGENASE-RELATED"/>
    <property type="match status" value="1"/>
</dbReference>
<keyword evidence="7" id="KW-0503">Monooxygenase</keyword>
<dbReference type="GO" id="GO:0050660">
    <property type="term" value="F:flavin adenine dinucleotide binding"/>
    <property type="evidence" value="ECO:0007669"/>
    <property type="project" value="InterPro"/>
</dbReference>
<dbReference type="OrthoDB" id="66881at2759"/>
<dbReference type="PANTHER" id="PTHR43098">
    <property type="entry name" value="L-ORNITHINE N(5)-MONOOXYGENASE-RELATED"/>
    <property type="match status" value="1"/>
</dbReference>
<evidence type="ECO:0000256" key="7">
    <source>
        <dbReference type="ARBA" id="ARBA00023033"/>
    </source>
</evidence>
<evidence type="ECO:0000256" key="4">
    <source>
        <dbReference type="ARBA" id="ARBA00022827"/>
    </source>
</evidence>
<dbReference type="AlphaFoldDB" id="A0A8H3I4B3"/>
<keyword evidence="4" id="KW-0274">FAD</keyword>
<evidence type="ECO:0008006" key="10">
    <source>
        <dbReference type="Google" id="ProtNLM"/>
    </source>
</evidence>
<proteinExistence type="inferred from homology"/>